<organism evidence="2 3">
    <name type="scientific">Champsocephalus gunnari</name>
    <name type="common">Mackerel icefish</name>
    <dbReference type="NCBI Taxonomy" id="52237"/>
    <lineage>
        <taxon>Eukaryota</taxon>
        <taxon>Metazoa</taxon>
        <taxon>Chordata</taxon>
        <taxon>Craniata</taxon>
        <taxon>Vertebrata</taxon>
        <taxon>Euteleostomi</taxon>
        <taxon>Actinopterygii</taxon>
        <taxon>Neopterygii</taxon>
        <taxon>Teleostei</taxon>
        <taxon>Neoteleostei</taxon>
        <taxon>Acanthomorphata</taxon>
        <taxon>Eupercaria</taxon>
        <taxon>Perciformes</taxon>
        <taxon>Notothenioidei</taxon>
        <taxon>Channichthyidae</taxon>
        <taxon>Champsocephalus</taxon>
    </lineage>
</organism>
<comment type="caution">
    <text evidence="2">The sequence shown here is derived from an EMBL/GenBank/DDBJ whole genome shotgun (WGS) entry which is preliminary data.</text>
</comment>
<gene>
    <name evidence="2" type="ORF">CgunFtcFv8_027692</name>
</gene>
<keyword evidence="3" id="KW-1185">Reference proteome</keyword>
<accession>A0AAN8E6U6</accession>
<keyword evidence="1" id="KW-0732">Signal</keyword>
<protein>
    <submittedName>
        <fullName evidence="2">Uncharacterized protein</fullName>
    </submittedName>
</protein>
<evidence type="ECO:0000313" key="2">
    <source>
        <dbReference type="EMBL" id="KAK5936181.1"/>
    </source>
</evidence>
<evidence type="ECO:0000256" key="1">
    <source>
        <dbReference type="SAM" id="SignalP"/>
    </source>
</evidence>
<dbReference type="AlphaFoldDB" id="A0AAN8E6U6"/>
<evidence type="ECO:0000313" key="3">
    <source>
        <dbReference type="Proteomes" id="UP001331515"/>
    </source>
</evidence>
<proteinExistence type="predicted"/>
<name>A0AAN8E6U6_CHAGU</name>
<reference evidence="2 3" key="1">
    <citation type="journal article" date="2023" name="Mol. Biol. Evol.">
        <title>Genomics of Secondarily Temperate Adaptation in the Only Non-Antarctic Icefish.</title>
        <authorList>
            <person name="Rivera-Colon A.G."/>
            <person name="Rayamajhi N."/>
            <person name="Minhas B.F."/>
            <person name="Madrigal G."/>
            <person name="Bilyk K.T."/>
            <person name="Yoon V."/>
            <person name="Hune M."/>
            <person name="Gregory S."/>
            <person name="Cheng C.H.C."/>
            <person name="Catchen J.M."/>
        </authorList>
    </citation>
    <scope>NUCLEOTIDE SEQUENCE [LARGE SCALE GENOMIC DNA]</scope>
    <source>
        <tissue evidence="2">White muscle</tissue>
    </source>
</reference>
<dbReference type="EMBL" id="JAURVH010000337">
    <property type="protein sequence ID" value="KAK5936181.1"/>
    <property type="molecule type" value="Genomic_DNA"/>
</dbReference>
<sequence length="82" mass="9086">MHPQTPSLRALLFLGLWQTGRRCLASAPELEIQPQKIGADSGLWAEAIRECAPDCSTSAKRSSSLPKCHFNQSSTIQVRHRN</sequence>
<feature type="chain" id="PRO_5042989811" evidence="1">
    <location>
        <begin position="26"/>
        <end position="82"/>
    </location>
</feature>
<feature type="signal peptide" evidence="1">
    <location>
        <begin position="1"/>
        <end position="25"/>
    </location>
</feature>
<dbReference type="Proteomes" id="UP001331515">
    <property type="component" value="Unassembled WGS sequence"/>
</dbReference>